<accession>A0AAD6JD56</accession>
<organism evidence="1 2">
    <name type="scientific">Salix udensis</name>
    <dbReference type="NCBI Taxonomy" id="889485"/>
    <lineage>
        <taxon>Eukaryota</taxon>
        <taxon>Viridiplantae</taxon>
        <taxon>Streptophyta</taxon>
        <taxon>Embryophyta</taxon>
        <taxon>Tracheophyta</taxon>
        <taxon>Spermatophyta</taxon>
        <taxon>Magnoliopsida</taxon>
        <taxon>eudicotyledons</taxon>
        <taxon>Gunneridae</taxon>
        <taxon>Pentapetalae</taxon>
        <taxon>rosids</taxon>
        <taxon>fabids</taxon>
        <taxon>Malpighiales</taxon>
        <taxon>Salicaceae</taxon>
        <taxon>Saliceae</taxon>
        <taxon>Salix</taxon>
    </lineage>
</organism>
<evidence type="ECO:0000313" key="2">
    <source>
        <dbReference type="Proteomes" id="UP001162972"/>
    </source>
</evidence>
<gene>
    <name evidence="1" type="ORF">OIU84_014559</name>
</gene>
<comment type="caution">
    <text evidence="1">The sequence shown here is derived from an EMBL/GenBank/DDBJ whole genome shotgun (WGS) entry which is preliminary data.</text>
</comment>
<proteinExistence type="predicted"/>
<keyword evidence="2" id="KW-1185">Reference proteome</keyword>
<reference evidence="1 2" key="1">
    <citation type="journal article" date="2023" name="Int. J. Mol. Sci.">
        <title>De Novo Assembly and Annotation of 11 Diverse Shrub Willow (Salix) Genomes Reveals Novel Gene Organization in Sex-Linked Regions.</title>
        <authorList>
            <person name="Hyden B."/>
            <person name="Feng K."/>
            <person name="Yates T.B."/>
            <person name="Jawdy S."/>
            <person name="Cereghino C."/>
            <person name="Smart L.B."/>
            <person name="Muchero W."/>
        </authorList>
    </citation>
    <scope>NUCLEOTIDE SEQUENCE [LARGE SCALE GENOMIC DNA]</scope>
    <source>
        <tissue evidence="1">Shoot tip</tissue>
    </source>
</reference>
<dbReference type="Proteomes" id="UP001162972">
    <property type="component" value="Chromosome 4"/>
</dbReference>
<evidence type="ECO:0000313" key="1">
    <source>
        <dbReference type="EMBL" id="KAJ6402483.1"/>
    </source>
</evidence>
<dbReference type="AlphaFoldDB" id="A0AAD6JD56"/>
<protein>
    <submittedName>
        <fullName evidence="1">Uncharacterized protein</fullName>
    </submittedName>
</protein>
<name>A0AAD6JD56_9ROSI</name>
<sequence length="46" mass="5460">MRRRSRLSFFISISFSRLIVHRGFLCTLSIFRIKINGELCNPGFIR</sequence>
<dbReference type="EMBL" id="JAPFFJ010000018">
    <property type="protein sequence ID" value="KAJ6402483.1"/>
    <property type="molecule type" value="Genomic_DNA"/>
</dbReference>